<accession>A0A8B7XF45</accession>
<dbReference type="RefSeq" id="XP_022079379.1">
    <property type="nucleotide sequence ID" value="XM_022223687.1"/>
</dbReference>
<dbReference type="PANTHER" id="PTHR43464">
    <property type="entry name" value="METHYLTRANSFERASE"/>
    <property type="match status" value="1"/>
</dbReference>
<dbReference type="Pfam" id="PF08241">
    <property type="entry name" value="Methyltransf_11"/>
    <property type="match status" value="1"/>
</dbReference>
<dbReference type="PANTHER" id="PTHR43464:SF23">
    <property type="entry name" value="JUVENILE HORMONE ACID O-METHYLTRANSFERASE"/>
    <property type="match status" value="1"/>
</dbReference>
<reference evidence="3" key="1">
    <citation type="submission" date="2025-08" db="UniProtKB">
        <authorList>
            <consortium name="RefSeq"/>
        </authorList>
    </citation>
    <scope>IDENTIFICATION</scope>
</reference>
<dbReference type="InterPro" id="IPR029063">
    <property type="entry name" value="SAM-dependent_MTases_sf"/>
</dbReference>
<name>A0A8B7XF45_ACAPL</name>
<organism evidence="2 3">
    <name type="scientific">Acanthaster planci</name>
    <name type="common">Crown-of-thorns starfish</name>
    <dbReference type="NCBI Taxonomy" id="133434"/>
    <lineage>
        <taxon>Eukaryota</taxon>
        <taxon>Metazoa</taxon>
        <taxon>Echinodermata</taxon>
        <taxon>Eleutherozoa</taxon>
        <taxon>Asterozoa</taxon>
        <taxon>Asteroidea</taxon>
        <taxon>Valvatacea</taxon>
        <taxon>Valvatida</taxon>
        <taxon>Acanthasteridae</taxon>
        <taxon>Acanthaster</taxon>
    </lineage>
</organism>
<dbReference type="AlphaFoldDB" id="A0A8B7XF45"/>
<protein>
    <submittedName>
        <fullName evidence="3">Uncharacterized protein LOC110973133 isoform X1</fullName>
    </submittedName>
</protein>
<dbReference type="OrthoDB" id="66144at2759"/>
<evidence type="ECO:0000313" key="3">
    <source>
        <dbReference type="RefSeq" id="XP_022079379.1"/>
    </source>
</evidence>
<sequence length="202" mass="23360">MIRFARQNNAAANITYCMGDAQTFGDYPEWQERFDKAVSFFVLHWCPDHAKALRSILACLKPGGEVLLIVANKATFFTDANQFIRSHVKWGDYVKDVTDFSNVYHFWERSIPDTEMLLKECGWTNIQCEYQEAPSLTEMQQKLFMKTLVAIIQYIPEAEHKAFLQDLWLWALSRFEDKSITSRVLYPGGFTVVHACKGPKDT</sequence>
<dbReference type="Proteomes" id="UP000694845">
    <property type="component" value="Unplaced"/>
</dbReference>
<gene>
    <name evidence="3" type="primary">LOC110973133</name>
</gene>
<dbReference type="InterPro" id="IPR013216">
    <property type="entry name" value="Methyltransf_11"/>
</dbReference>
<dbReference type="Gene3D" id="3.40.50.150">
    <property type="entry name" value="Vaccinia Virus protein VP39"/>
    <property type="match status" value="1"/>
</dbReference>
<dbReference type="KEGG" id="aplc:110973133"/>
<dbReference type="GO" id="GO:0010420">
    <property type="term" value="F:polyprenyldihydroxybenzoate methyltransferase activity"/>
    <property type="evidence" value="ECO:0007669"/>
    <property type="project" value="TreeGrafter"/>
</dbReference>
<proteinExistence type="predicted"/>
<feature type="domain" description="Methyltransferase type 11" evidence="1">
    <location>
        <begin position="1"/>
        <end position="67"/>
    </location>
</feature>
<dbReference type="SUPFAM" id="SSF53335">
    <property type="entry name" value="S-adenosyl-L-methionine-dependent methyltransferases"/>
    <property type="match status" value="1"/>
</dbReference>
<dbReference type="CDD" id="cd02440">
    <property type="entry name" value="AdoMet_MTases"/>
    <property type="match status" value="1"/>
</dbReference>
<evidence type="ECO:0000313" key="2">
    <source>
        <dbReference type="Proteomes" id="UP000694845"/>
    </source>
</evidence>
<dbReference type="GeneID" id="110973133"/>
<keyword evidence="2" id="KW-1185">Reference proteome</keyword>
<evidence type="ECO:0000259" key="1">
    <source>
        <dbReference type="Pfam" id="PF08241"/>
    </source>
</evidence>